<evidence type="ECO:0000313" key="2">
    <source>
        <dbReference type="EMBL" id="TQM32880.1"/>
    </source>
</evidence>
<evidence type="ECO:0000259" key="1">
    <source>
        <dbReference type="Pfam" id="PF00561"/>
    </source>
</evidence>
<dbReference type="RefSeq" id="WP_141810718.1">
    <property type="nucleotide sequence ID" value="NZ_VFPG01000001.1"/>
</dbReference>
<proteinExistence type="predicted"/>
<feature type="domain" description="AB hydrolase-1" evidence="1">
    <location>
        <begin position="26"/>
        <end position="255"/>
    </location>
</feature>
<dbReference type="Proteomes" id="UP000316331">
    <property type="component" value="Unassembled WGS sequence"/>
</dbReference>
<dbReference type="PANTHER" id="PTHR43798">
    <property type="entry name" value="MONOACYLGLYCEROL LIPASE"/>
    <property type="match status" value="1"/>
</dbReference>
<organism evidence="2 3">
    <name type="scientific">Nocardia bhagyanarayanae</name>
    <dbReference type="NCBI Taxonomy" id="1215925"/>
    <lineage>
        <taxon>Bacteria</taxon>
        <taxon>Bacillati</taxon>
        <taxon>Actinomycetota</taxon>
        <taxon>Actinomycetes</taxon>
        <taxon>Mycobacteriales</taxon>
        <taxon>Nocardiaceae</taxon>
        <taxon>Nocardia</taxon>
    </lineage>
</organism>
<gene>
    <name evidence="2" type="ORF">FB390_4581</name>
</gene>
<dbReference type="InterPro" id="IPR050266">
    <property type="entry name" value="AB_hydrolase_sf"/>
</dbReference>
<accession>A0A543FG92</accession>
<dbReference type="PRINTS" id="PR00111">
    <property type="entry name" value="ABHYDROLASE"/>
</dbReference>
<dbReference type="OrthoDB" id="9802489at2"/>
<comment type="caution">
    <text evidence="2">The sequence shown here is derived from an EMBL/GenBank/DDBJ whole genome shotgun (WGS) entry which is preliminary data.</text>
</comment>
<dbReference type="PRINTS" id="PR00412">
    <property type="entry name" value="EPOXHYDRLASE"/>
</dbReference>
<protein>
    <submittedName>
        <fullName evidence="2">Pimeloyl-ACP methyl ester carboxylesterase</fullName>
    </submittedName>
</protein>
<dbReference type="AlphaFoldDB" id="A0A543FG92"/>
<dbReference type="InterPro" id="IPR000639">
    <property type="entry name" value="Epox_hydrolase-like"/>
</dbReference>
<dbReference type="Gene3D" id="3.40.50.1820">
    <property type="entry name" value="alpha/beta hydrolase"/>
    <property type="match status" value="1"/>
</dbReference>
<dbReference type="InterPro" id="IPR000073">
    <property type="entry name" value="AB_hydrolase_1"/>
</dbReference>
<dbReference type="PANTHER" id="PTHR43798:SF29">
    <property type="entry name" value="AB HYDROLASE-1 DOMAIN-CONTAINING PROTEIN"/>
    <property type="match status" value="1"/>
</dbReference>
<dbReference type="SUPFAM" id="SSF53474">
    <property type="entry name" value="alpha/beta-Hydrolases"/>
    <property type="match status" value="1"/>
</dbReference>
<evidence type="ECO:0000313" key="3">
    <source>
        <dbReference type="Proteomes" id="UP000316331"/>
    </source>
</evidence>
<dbReference type="EMBL" id="VFPG01000001">
    <property type="protein sequence ID" value="TQM32880.1"/>
    <property type="molecule type" value="Genomic_DNA"/>
</dbReference>
<keyword evidence="3" id="KW-1185">Reference proteome</keyword>
<dbReference type="InterPro" id="IPR029058">
    <property type="entry name" value="AB_hydrolase_fold"/>
</dbReference>
<reference evidence="2 3" key="1">
    <citation type="submission" date="2019-06" db="EMBL/GenBank/DDBJ databases">
        <title>Sequencing the genomes of 1000 actinobacteria strains.</title>
        <authorList>
            <person name="Klenk H.-P."/>
        </authorList>
    </citation>
    <scope>NUCLEOTIDE SEQUENCE [LARGE SCALE GENOMIC DNA]</scope>
    <source>
        <strain evidence="2 3">DSM 103495</strain>
    </source>
</reference>
<dbReference type="Pfam" id="PF00561">
    <property type="entry name" value="Abhydrolase_1"/>
    <property type="match status" value="1"/>
</dbReference>
<sequence length="282" mass="30287">MPTSHINGAELAYIDTGLPPRRPHAPTIVFGHGLLFGGWMFEPQIEALRSRYRCVAIDFRGQGYSAPTPSGYDMDTLADDVVALIDHLDLAPVHYVGLSMGGFVGQRIAARRGELLRSLTLLDTSAEAEGAVQAAKFKLLALVYRLAGVGLVRERAANLLFGPVFRASSAGEPVIAEWARRLSRSERAGIHRAIVGVADRSAILPELDRIDVPTLVVVGADDIDTPPDKARQIADHIAGATLEIVPNCGHTSTLEQPEVITELIARFVKTTDDVAAAARSGR</sequence>
<name>A0A543FG92_9NOCA</name>
<dbReference type="GO" id="GO:0003824">
    <property type="term" value="F:catalytic activity"/>
    <property type="evidence" value="ECO:0007669"/>
    <property type="project" value="InterPro"/>
</dbReference>